<keyword evidence="1" id="KW-0472">Membrane</keyword>
<keyword evidence="1" id="KW-1133">Transmembrane helix</keyword>
<reference evidence="2" key="2">
    <citation type="submission" date="2020-05" db="UniProtKB">
        <authorList>
            <consortium name="EnsemblMetazoa"/>
        </authorList>
    </citation>
    <scope>IDENTIFICATION</scope>
    <source>
        <strain evidence="2">IAEA</strain>
    </source>
</reference>
<reference evidence="3" key="1">
    <citation type="submission" date="2014-03" db="EMBL/GenBank/DDBJ databases">
        <authorList>
            <person name="Aksoy S."/>
            <person name="Warren W."/>
            <person name="Wilson R.K."/>
        </authorList>
    </citation>
    <scope>NUCLEOTIDE SEQUENCE [LARGE SCALE GENOMIC DNA]</scope>
    <source>
        <strain evidence="3">IAEA</strain>
    </source>
</reference>
<dbReference type="AlphaFoldDB" id="A0A1A9WIT0"/>
<name>A0A1A9WIT0_9MUSC</name>
<proteinExistence type="predicted"/>
<dbReference type="Proteomes" id="UP000091820">
    <property type="component" value="Unassembled WGS sequence"/>
</dbReference>
<protein>
    <submittedName>
        <fullName evidence="2">Uncharacterized protein</fullName>
    </submittedName>
</protein>
<sequence length="138" mass="14876">MTFNSSSAIRRRPDRNALQSFITRFLYISLFAALFRVIAIEAELSKITSCCCCCKYMHGALRVCVHSAAAAAADGGGGGGGGGVDNGSASTSLHSTSIKEPVFFLAFNGLLYDYSFLLKFATKKNIRSPLHLQLRDSQ</sequence>
<evidence type="ECO:0000313" key="2">
    <source>
        <dbReference type="EnsemblMetazoa" id="GBRI021316-PA"/>
    </source>
</evidence>
<organism evidence="2 3">
    <name type="scientific">Glossina brevipalpis</name>
    <dbReference type="NCBI Taxonomy" id="37001"/>
    <lineage>
        <taxon>Eukaryota</taxon>
        <taxon>Metazoa</taxon>
        <taxon>Ecdysozoa</taxon>
        <taxon>Arthropoda</taxon>
        <taxon>Hexapoda</taxon>
        <taxon>Insecta</taxon>
        <taxon>Pterygota</taxon>
        <taxon>Neoptera</taxon>
        <taxon>Endopterygota</taxon>
        <taxon>Diptera</taxon>
        <taxon>Brachycera</taxon>
        <taxon>Muscomorpha</taxon>
        <taxon>Hippoboscoidea</taxon>
        <taxon>Glossinidae</taxon>
        <taxon>Glossina</taxon>
    </lineage>
</organism>
<evidence type="ECO:0000256" key="1">
    <source>
        <dbReference type="SAM" id="Phobius"/>
    </source>
</evidence>
<feature type="transmembrane region" description="Helical" evidence="1">
    <location>
        <begin position="21"/>
        <end position="39"/>
    </location>
</feature>
<dbReference type="EnsemblMetazoa" id="GBRI021316-RA">
    <property type="protein sequence ID" value="GBRI021316-PA"/>
    <property type="gene ID" value="GBRI021316"/>
</dbReference>
<keyword evidence="3" id="KW-1185">Reference proteome</keyword>
<accession>A0A1A9WIT0</accession>
<keyword evidence="1" id="KW-0812">Transmembrane</keyword>
<evidence type="ECO:0000313" key="3">
    <source>
        <dbReference type="Proteomes" id="UP000091820"/>
    </source>
</evidence>
<feature type="transmembrane region" description="Helical" evidence="1">
    <location>
        <begin position="102"/>
        <end position="121"/>
    </location>
</feature>
<dbReference type="VEuPathDB" id="VectorBase:GBRI021316"/>